<dbReference type="RefSeq" id="WP_055007615.1">
    <property type="nucleotide sequence ID" value="NZ_LJPW01000007.1"/>
</dbReference>
<evidence type="ECO:0000259" key="1">
    <source>
        <dbReference type="Pfam" id="PF10979"/>
    </source>
</evidence>
<dbReference type="InterPro" id="IPR024498">
    <property type="entry name" value="DUF2786"/>
</dbReference>
<organism evidence="3 4">
    <name type="scientific">Pseudomonas caricapapayae</name>
    <dbReference type="NCBI Taxonomy" id="46678"/>
    <lineage>
        <taxon>Bacteria</taxon>
        <taxon>Pseudomonadati</taxon>
        <taxon>Pseudomonadota</taxon>
        <taxon>Gammaproteobacteria</taxon>
        <taxon>Pseudomonadales</taxon>
        <taxon>Pseudomonadaceae</taxon>
        <taxon>Pseudomonas</taxon>
    </lineage>
</organism>
<dbReference type="Pfam" id="PF10979">
    <property type="entry name" value="DUF2786"/>
    <property type="match status" value="1"/>
</dbReference>
<sequence>MSENQIDPKKLERAIRKIKHCLALSQSSNENEAATAMRQAQALMREYQLTETDMKLSDVGEVDSSMSRAERRPLWDQHLSSVVASVFNCKSLRYQHWCSIKKRRVERATFVGVSPAQHIALYAYETLLAKLTKARNEYVAGVRSGRYRSCYSAPTAGDHFAIAWVGQVRRKLRELIPRGEEADALPQHGVGQGLVAVEAQHQALIKAYLADKRVGKARKARESQLDLDAQIAGMLAGQKVDLHAGLASGAEHAPALSASA</sequence>
<feature type="domain" description="DUF2786" evidence="1">
    <location>
        <begin position="13"/>
        <end position="50"/>
    </location>
</feature>
<protein>
    <submittedName>
        <fullName evidence="3">Uncharacterized protein</fullName>
    </submittedName>
</protein>
<dbReference type="OrthoDB" id="7275531at2"/>
<dbReference type="InterPro" id="IPR055592">
    <property type="entry name" value="DUF7168"/>
</dbReference>
<evidence type="ECO:0000313" key="3">
    <source>
        <dbReference type="EMBL" id="RMM11353.1"/>
    </source>
</evidence>
<gene>
    <name evidence="3" type="ORF">ALQ84_03581</name>
</gene>
<accession>A0A0P9KE63</accession>
<comment type="caution">
    <text evidence="3">The sequence shown here is derived from an EMBL/GenBank/DDBJ whole genome shotgun (WGS) entry which is preliminary data.</text>
</comment>
<dbReference type="Pfam" id="PF23771">
    <property type="entry name" value="DUF7168"/>
    <property type="match status" value="1"/>
</dbReference>
<name>A0A0P9KE63_9PSED</name>
<evidence type="ECO:0000259" key="2">
    <source>
        <dbReference type="Pfam" id="PF23771"/>
    </source>
</evidence>
<dbReference type="AlphaFoldDB" id="A0A0P9KE63"/>
<feature type="domain" description="DUF7168" evidence="2">
    <location>
        <begin position="58"/>
        <end position="187"/>
    </location>
</feature>
<evidence type="ECO:0000313" key="4">
    <source>
        <dbReference type="Proteomes" id="UP000278587"/>
    </source>
</evidence>
<dbReference type="Proteomes" id="UP000278587">
    <property type="component" value="Unassembled WGS sequence"/>
</dbReference>
<proteinExistence type="predicted"/>
<reference evidence="3 4" key="1">
    <citation type="submission" date="2018-08" db="EMBL/GenBank/DDBJ databases">
        <title>Recombination of ecologically and evolutionarily significant loci maintains genetic cohesion in the Pseudomonas syringae species complex.</title>
        <authorList>
            <person name="Dillon M."/>
            <person name="Thakur S."/>
            <person name="Almeida R.N.D."/>
            <person name="Weir B.S."/>
            <person name="Guttman D.S."/>
        </authorList>
    </citation>
    <scope>NUCLEOTIDE SEQUENCE [LARGE SCALE GENOMIC DNA]</scope>
    <source>
        <strain evidence="3 4">ICMP 4086</strain>
    </source>
</reference>
<dbReference type="EMBL" id="RBOC01000065">
    <property type="protein sequence ID" value="RMM11353.1"/>
    <property type="molecule type" value="Genomic_DNA"/>
</dbReference>